<evidence type="ECO:0000313" key="2">
    <source>
        <dbReference type="EMBL" id="KGX87088.1"/>
    </source>
</evidence>
<feature type="transmembrane region" description="Helical" evidence="1">
    <location>
        <begin position="12"/>
        <end position="32"/>
    </location>
</feature>
<name>A0A0A5G7E0_9BACI</name>
<evidence type="ECO:0000256" key="1">
    <source>
        <dbReference type="SAM" id="Phobius"/>
    </source>
</evidence>
<dbReference type="STRING" id="1385512.N784_02775"/>
<keyword evidence="1" id="KW-1133">Transmembrane helix</keyword>
<feature type="transmembrane region" description="Helical" evidence="1">
    <location>
        <begin position="314"/>
        <end position="332"/>
    </location>
</feature>
<feature type="transmembrane region" description="Helical" evidence="1">
    <location>
        <begin position="223"/>
        <end position="241"/>
    </location>
</feature>
<dbReference type="OrthoDB" id="1958056at2"/>
<feature type="transmembrane region" description="Helical" evidence="1">
    <location>
        <begin position="360"/>
        <end position="384"/>
    </location>
</feature>
<keyword evidence="3" id="KW-1185">Reference proteome</keyword>
<protein>
    <recommendedName>
        <fullName evidence="4">Permease</fullName>
    </recommendedName>
</protein>
<evidence type="ECO:0000313" key="3">
    <source>
        <dbReference type="Proteomes" id="UP000030401"/>
    </source>
</evidence>
<keyword evidence="1" id="KW-0472">Membrane</keyword>
<dbReference type="eggNOG" id="ENOG5033YFN">
    <property type="taxonomic scope" value="Bacteria"/>
</dbReference>
<accession>A0A0A5G7E0</accession>
<feature type="transmembrane region" description="Helical" evidence="1">
    <location>
        <begin position="179"/>
        <end position="198"/>
    </location>
</feature>
<feature type="transmembrane region" description="Helical" evidence="1">
    <location>
        <begin position="477"/>
        <end position="499"/>
    </location>
</feature>
<evidence type="ECO:0008006" key="4">
    <source>
        <dbReference type="Google" id="ProtNLM"/>
    </source>
</evidence>
<comment type="caution">
    <text evidence="2">The sequence shown here is derived from an EMBL/GenBank/DDBJ whole genome shotgun (WGS) entry which is preliminary data.</text>
</comment>
<dbReference type="Proteomes" id="UP000030401">
    <property type="component" value="Unassembled WGS sequence"/>
</dbReference>
<feature type="transmembrane region" description="Helical" evidence="1">
    <location>
        <begin position="404"/>
        <end position="424"/>
    </location>
</feature>
<dbReference type="AlphaFoldDB" id="A0A0A5G7E0"/>
<feature type="transmembrane region" description="Helical" evidence="1">
    <location>
        <begin position="137"/>
        <end position="167"/>
    </location>
</feature>
<dbReference type="RefSeq" id="WP_036833865.1">
    <property type="nucleotide sequence ID" value="NZ_AVPG01000009.1"/>
</dbReference>
<dbReference type="EMBL" id="AVPG01000009">
    <property type="protein sequence ID" value="KGX87088.1"/>
    <property type="molecule type" value="Genomic_DNA"/>
</dbReference>
<feature type="transmembrane region" description="Helical" evidence="1">
    <location>
        <begin position="52"/>
        <end position="69"/>
    </location>
</feature>
<reference evidence="2 3" key="1">
    <citation type="submission" date="2013-08" db="EMBL/GenBank/DDBJ databases">
        <authorList>
            <person name="Huang J."/>
            <person name="Wang G."/>
        </authorList>
    </citation>
    <scope>NUCLEOTIDE SEQUENCE [LARGE SCALE GENOMIC DNA]</scope>
    <source>
        <strain evidence="2 3">JSM 072002</strain>
    </source>
</reference>
<sequence>MNKIEQLKVKEFLFSPLLLILLSIYIFNIFSYGVPISQMTWETILWGLTDHYYLLYMLLPVYMYLILKIQQTHEHFSVIRHRTFFHYFRIHLMTGFVSITSFIILHVLILLPVLIINGQLFDVHFNYTDYTHTLSPLYAAIFPNTFISVIATLTYMIMGLFYIYIIISVFSLFFGQRNTYYFVIFLIISMIFALRSGLDDILYPFFLNNYYILHHTFDQAHQYIQLMVLMIVVIIVLLYVVKHYWYKTIYFQGITMKNWFISFFVKPKVLLVILLFICVNVVLFDLREAEYTFIQLLLNDFIGYGYGYFDITTFMKYVFVIGIPLYMIGMYIDQEVSGRSSIIVVRFHSYKQLWFQMQKAITTFIVVYCTGYVCISMLSALMIGGSWTNAPLENFVGTSTNLSFLVGIMISFFIMVLEINLLQLLMNVLMAITNNLYVAFLIIAFGYGLLFMSANVIQYVPWGISSIVRIDQFTGDFVFSGLIVMVVMLALNVCLYYLIEKRLLKQF</sequence>
<feature type="transmembrane region" description="Helical" evidence="1">
    <location>
        <begin position="261"/>
        <end position="283"/>
    </location>
</feature>
<feature type="transmembrane region" description="Helical" evidence="1">
    <location>
        <begin position="90"/>
        <end position="117"/>
    </location>
</feature>
<keyword evidence="1" id="KW-0812">Transmembrane</keyword>
<feature type="transmembrane region" description="Helical" evidence="1">
    <location>
        <begin position="436"/>
        <end position="457"/>
    </location>
</feature>
<gene>
    <name evidence="2" type="ORF">N784_02775</name>
</gene>
<proteinExistence type="predicted"/>
<organism evidence="2 3">
    <name type="scientific">Pontibacillus litoralis JSM 072002</name>
    <dbReference type="NCBI Taxonomy" id="1385512"/>
    <lineage>
        <taxon>Bacteria</taxon>
        <taxon>Bacillati</taxon>
        <taxon>Bacillota</taxon>
        <taxon>Bacilli</taxon>
        <taxon>Bacillales</taxon>
        <taxon>Bacillaceae</taxon>
        <taxon>Pontibacillus</taxon>
    </lineage>
</organism>